<accession>R0GCC5</accession>
<dbReference type="OrthoDB" id="1109811at2759"/>
<keyword evidence="3" id="KW-1185">Reference proteome</keyword>
<feature type="chain" id="PRO_5004350940" evidence="1">
    <location>
        <begin position="28"/>
        <end position="72"/>
    </location>
</feature>
<gene>
    <name evidence="2" type="ORF">CARUB_v10027483mg</name>
</gene>
<keyword evidence="1" id="KW-0732">Signal</keyword>
<organism evidence="2 3">
    <name type="scientific">Capsella rubella</name>
    <dbReference type="NCBI Taxonomy" id="81985"/>
    <lineage>
        <taxon>Eukaryota</taxon>
        <taxon>Viridiplantae</taxon>
        <taxon>Streptophyta</taxon>
        <taxon>Embryophyta</taxon>
        <taxon>Tracheophyta</taxon>
        <taxon>Spermatophyta</taxon>
        <taxon>Magnoliopsida</taxon>
        <taxon>eudicotyledons</taxon>
        <taxon>Gunneridae</taxon>
        <taxon>Pentapetalae</taxon>
        <taxon>rosids</taxon>
        <taxon>malvids</taxon>
        <taxon>Brassicales</taxon>
        <taxon>Brassicaceae</taxon>
        <taxon>Camelineae</taxon>
        <taxon>Capsella</taxon>
    </lineage>
</organism>
<reference evidence="3" key="1">
    <citation type="journal article" date="2013" name="Nat. Genet.">
        <title>The Capsella rubella genome and the genomic consequences of rapid mating system evolution.</title>
        <authorList>
            <person name="Slotte T."/>
            <person name="Hazzouri K.M."/>
            <person name="Agren J.A."/>
            <person name="Koenig D."/>
            <person name="Maumus F."/>
            <person name="Guo Y.L."/>
            <person name="Steige K."/>
            <person name="Platts A.E."/>
            <person name="Escobar J.S."/>
            <person name="Newman L.K."/>
            <person name="Wang W."/>
            <person name="Mandakova T."/>
            <person name="Vello E."/>
            <person name="Smith L.M."/>
            <person name="Henz S.R."/>
            <person name="Steffen J."/>
            <person name="Takuno S."/>
            <person name="Brandvain Y."/>
            <person name="Coop G."/>
            <person name="Andolfatto P."/>
            <person name="Hu T.T."/>
            <person name="Blanchette M."/>
            <person name="Clark R.M."/>
            <person name="Quesneville H."/>
            <person name="Nordborg M."/>
            <person name="Gaut B.S."/>
            <person name="Lysak M.A."/>
            <person name="Jenkins J."/>
            <person name="Grimwood J."/>
            <person name="Chapman J."/>
            <person name="Prochnik S."/>
            <person name="Shu S."/>
            <person name="Rokhsar D."/>
            <person name="Schmutz J."/>
            <person name="Weigel D."/>
            <person name="Wright S.I."/>
        </authorList>
    </citation>
    <scope>NUCLEOTIDE SEQUENCE [LARGE SCALE GENOMIC DNA]</scope>
    <source>
        <strain evidence="3">cv. Monte Gargano</strain>
    </source>
</reference>
<evidence type="ECO:0000313" key="3">
    <source>
        <dbReference type="Proteomes" id="UP000029121"/>
    </source>
</evidence>
<sequence length="72" mass="7616">MEKKSTAQLGLVLFLLVVLLVTTQTECALPSPQESLSMIGSRRRLMSSYKTNSDIDFGGSISGQAGGGINNP</sequence>
<evidence type="ECO:0000313" key="2">
    <source>
        <dbReference type="EMBL" id="EOA14314.1"/>
    </source>
</evidence>
<dbReference type="KEGG" id="crb:17874641"/>
<dbReference type="EMBL" id="KB870812">
    <property type="protein sequence ID" value="EOA14314.1"/>
    <property type="molecule type" value="Genomic_DNA"/>
</dbReference>
<dbReference type="AlphaFoldDB" id="R0GCC5"/>
<evidence type="ECO:0000256" key="1">
    <source>
        <dbReference type="SAM" id="SignalP"/>
    </source>
</evidence>
<name>R0GCC5_9BRAS</name>
<protein>
    <submittedName>
        <fullName evidence="2">Uncharacterized protein</fullName>
    </submittedName>
</protein>
<proteinExistence type="predicted"/>
<dbReference type="Proteomes" id="UP000029121">
    <property type="component" value="Unassembled WGS sequence"/>
</dbReference>
<feature type="signal peptide" evidence="1">
    <location>
        <begin position="1"/>
        <end position="27"/>
    </location>
</feature>